<evidence type="ECO:0000313" key="6">
    <source>
        <dbReference type="Proteomes" id="UP000235114"/>
    </source>
</evidence>
<dbReference type="HAMAP" id="MF_00489">
    <property type="entry name" value="UPF0178"/>
    <property type="match status" value="1"/>
</dbReference>
<dbReference type="EMBL" id="PGVA01000004">
    <property type="protein sequence ID" value="PLR85914.1"/>
    <property type="molecule type" value="Genomic_DNA"/>
</dbReference>
<sequence>MGIPDLFVDADSCPVQQEIVEIAASFSVEAIFIASYNHVKRDNGHAVWKYVDAGKEAVDLYIMNHVKKGDIAVTQDIGLASTLLGMGVYVLSPRGTLFEEKDIDTALDLRYLSAKARRRGVYGKGPKPYTDEDRSRFVHQLTNILSKFAGIR</sequence>
<reference evidence="4 6" key="2">
    <citation type="submission" date="2017-12" db="EMBL/GenBank/DDBJ databases">
        <title>Comparative Functional Genomics of Dry Heat Resistant strains isolated from the Viking Spacecraft.</title>
        <authorList>
            <person name="Seuylemezian A."/>
            <person name="Cooper K."/>
            <person name="Vaishampayan P."/>
        </authorList>
    </citation>
    <scope>NUCLEOTIDE SEQUENCE [LARGE SCALE GENOMIC DNA]</scope>
    <source>
        <strain evidence="4 6">ATCC 29669</strain>
    </source>
</reference>
<dbReference type="PANTHER" id="PTHR35146:SF1">
    <property type="entry name" value="UPF0178 PROTEIN YAII"/>
    <property type="match status" value="1"/>
</dbReference>
<evidence type="ECO:0000313" key="4">
    <source>
        <dbReference type="EMBL" id="PLS00033.1"/>
    </source>
</evidence>
<dbReference type="AlphaFoldDB" id="A0A2N5GR61"/>
<dbReference type="RefSeq" id="WP_101575578.1">
    <property type="nucleotide sequence ID" value="NZ_PGVA01000004.1"/>
</dbReference>
<proteinExistence type="inferred from homology"/>
<evidence type="ECO:0000313" key="5">
    <source>
        <dbReference type="Proteomes" id="UP000234951"/>
    </source>
</evidence>
<dbReference type="EMBL" id="PGVD01000013">
    <property type="protein sequence ID" value="PLS00033.1"/>
    <property type="molecule type" value="Genomic_DNA"/>
</dbReference>
<comment type="caution">
    <text evidence="3">The sequence shown here is derived from an EMBL/GenBank/DDBJ whole genome shotgun (WGS) entry which is preliminary data.</text>
</comment>
<dbReference type="CDD" id="cd18720">
    <property type="entry name" value="PIN_YqxD-like"/>
    <property type="match status" value="1"/>
</dbReference>
<protein>
    <recommendedName>
        <fullName evidence="2">UPF0178 protein CU635_02425</fullName>
    </recommendedName>
</protein>
<dbReference type="Proteomes" id="UP000234951">
    <property type="component" value="Unassembled WGS sequence"/>
</dbReference>
<reference evidence="3 5" key="1">
    <citation type="submission" date="2017-11" db="EMBL/GenBank/DDBJ databases">
        <title>Comparitive Functional Genomics of Dry Heat Resistant strains isolated from the Viking Spacecraft.</title>
        <authorList>
            <person name="Seuylemezian A."/>
            <person name="Cooper K."/>
            <person name="Vaishampayan P."/>
        </authorList>
    </citation>
    <scope>NUCLEOTIDE SEQUENCE [LARGE SCALE GENOMIC DNA]</scope>
    <source>
        <strain evidence="3 5">M4.6</strain>
    </source>
</reference>
<gene>
    <name evidence="3" type="ORF">CU635_02425</name>
    <name evidence="4" type="ORF">CVD25_04135</name>
</gene>
<dbReference type="Proteomes" id="UP000235114">
    <property type="component" value="Unassembled WGS sequence"/>
</dbReference>
<evidence type="ECO:0000313" key="3">
    <source>
        <dbReference type="EMBL" id="PLR85914.1"/>
    </source>
</evidence>
<accession>A0A2N5GR61</accession>
<evidence type="ECO:0000256" key="2">
    <source>
        <dbReference type="HAMAP-Rule" id="MF_00489"/>
    </source>
</evidence>
<dbReference type="Pfam" id="PF02639">
    <property type="entry name" value="DUF188"/>
    <property type="match status" value="1"/>
</dbReference>
<comment type="similarity">
    <text evidence="1 2">Belongs to the UPF0178 family.</text>
</comment>
<dbReference type="PANTHER" id="PTHR35146">
    <property type="entry name" value="UPF0178 PROTEIN YAII"/>
    <property type="match status" value="1"/>
</dbReference>
<name>A0A2N5GR61_9BACI</name>
<dbReference type="OrthoDB" id="9798918at2"/>
<keyword evidence="6" id="KW-1185">Reference proteome</keyword>
<organism evidence="3 5">
    <name type="scientific">Bacillus canaveralius</name>
    <dbReference type="NCBI Taxonomy" id="1403243"/>
    <lineage>
        <taxon>Bacteria</taxon>
        <taxon>Bacillati</taxon>
        <taxon>Bacillota</taxon>
        <taxon>Bacilli</taxon>
        <taxon>Bacillales</taxon>
        <taxon>Bacillaceae</taxon>
        <taxon>Bacillus</taxon>
    </lineage>
</organism>
<evidence type="ECO:0000256" key="1">
    <source>
        <dbReference type="ARBA" id="ARBA00008522"/>
    </source>
</evidence>
<dbReference type="InterPro" id="IPR003791">
    <property type="entry name" value="UPF0178"/>
</dbReference>